<dbReference type="OrthoDB" id="116059at2759"/>
<feature type="compositionally biased region" description="Basic and acidic residues" evidence="1">
    <location>
        <begin position="371"/>
        <end position="380"/>
    </location>
</feature>
<reference evidence="3" key="1">
    <citation type="submission" date="2017-03" db="EMBL/GenBank/DDBJ databases">
        <title>Phytopthora megakarya and P. palmivora, two closely related causual agents of cacao black pod achieved similar genome size and gene model numbers by different mechanisms.</title>
        <authorList>
            <person name="Ali S."/>
            <person name="Shao J."/>
            <person name="Larry D.J."/>
            <person name="Kronmiller B."/>
            <person name="Shen D."/>
            <person name="Strem M.D."/>
            <person name="Melnick R.L."/>
            <person name="Guiltinan M.J."/>
            <person name="Tyler B.M."/>
            <person name="Meinhardt L.W."/>
            <person name="Bailey B.A."/>
        </authorList>
    </citation>
    <scope>NUCLEOTIDE SEQUENCE [LARGE SCALE GENOMIC DNA]</scope>
    <source>
        <strain evidence="3">zdho120</strain>
    </source>
</reference>
<feature type="region of interest" description="Disordered" evidence="1">
    <location>
        <begin position="312"/>
        <end position="380"/>
    </location>
</feature>
<evidence type="ECO:0008006" key="4">
    <source>
        <dbReference type="Google" id="ProtNLM"/>
    </source>
</evidence>
<proteinExistence type="predicted"/>
<name>A0A225WCR2_9STRA</name>
<dbReference type="AlphaFoldDB" id="A0A225WCR2"/>
<protein>
    <recommendedName>
        <fullName evidence="4">Eukaryotic/viral aspartic protease</fullName>
    </recommendedName>
</protein>
<sequence length="380" mass="42692">MVYYMDLWVGNLVSQNAILGMNFMVPAGIRIDTADGTACLPDEVHIPIIGRRPLYGTRMHPVTAPSLIRVPPGQTYDAQISTLERETDETAWVTSLIKAPKGCHSYLRITNIGEKPAVLDTHTTVGWWTSVDSVSRAFGFVQPGSRKYDEWQNLAYGATSDVKDGNIFQDSDEPMTERREYVDLHTIMHRPEKPRDDPSERQRQHVAVVANVAREKRNMSADATPSRDARAPEPRTGLKQESYLTTESKHSPRLTTVPSDEPWESDLDCKDIPEYEHVYEEVIFHEGSVLRVENLEAKTIVVPEVHASGEACDEGVSTTPEQSMSERRRYKKLGRRAVGEPYVKQERRSGPVAKMTVVTRKSARPATAAHTTRDAHTLES</sequence>
<feature type="region of interest" description="Disordered" evidence="1">
    <location>
        <begin position="214"/>
        <end position="265"/>
    </location>
</feature>
<accession>A0A225WCR2</accession>
<keyword evidence="3" id="KW-1185">Reference proteome</keyword>
<dbReference type="EMBL" id="NBNE01001109">
    <property type="protein sequence ID" value="OWZ15513.1"/>
    <property type="molecule type" value="Genomic_DNA"/>
</dbReference>
<organism evidence="2 3">
    <name type="scientific">Phytophthora megakarya</name>
    <dbReference type="NCBI Taxonomy" id="4795"/>
    <lineage>
        <taxon>Eukaryota</taxon>
        <taxon>Sar</taxon>
        <taxon>Stramenopiles</taxon>
        <taxon>Oomycota</taxon>
        <taxon>Peronosporomycetes</taxon>
        <taxon>Peronosporales</taxon>
        <taxon>Peronosporaceae</taxon>
        <taxon>Phytophthora</taxon>
    </lineage>
</organism>
<evidence type="ECO:0000313" key="3">
    <source>
        <dbReference type="Proteomes" id="UP000198211"/>
    </source>
</evidence>
<feature type="compositionally biased region" description="Basic and acidic residues" evidence="1">
    <location>
        <begin position="214"/>
        <end position="238"/>
    </location>
</feature>
<comment type="caution">
    <text evidence="2">The sequence shown here is derived from an EMBL/GenBank/DDBJ whole genome shotgun (WGS) entry which is preliminary data.</text>
</comment>
<gene>
    <name evidence="2" type="ORF">PHMEG_00010831</name>
</gene>
<evidence type="ECO:0000313" key="2">
    <source>
        <dbReference type="EMBL" id="OWZ15513.1"/>
    </source>
</evidence>
<dbReference type="Proteomes" id="UP000198211">
    <property type="component" value="Unassembled WGS sequence"/>
</dbReference>
<evidence type="ECO:0000256" key="1">
    <source>
        <dbReference type="SAM" id="MobiDB-lite"/>
    </source>
</evidence>